<dbReference type="EMBL" id="MGAL01000049">
    <property type="protein sequence ID" value="OGK45793.1"/>
    <property type="molecule type" value="Genomic_DNA"/>
</dbReference>
<dbReference type="STRING" id="1802061.A3A93_00440"/>
<evidence type="ECO:0000313" key="2">
    <source>
        <dbReference type="Proteomes" id="UP000177141"/>
    </source>
</evidence>
<dbReference type="AlphaFoldDB" id="A0A1F7IR03"/>
<evidence type="ECO:0008006" key="3">
    <source>
        <dbReference type="Google" id="ProtNLM"/>
    </source>
</evidence>
<dbReference type="Proteomes" id="UP000177141">
    <property type="component" value="Unassembled WGS sequence"/>
</dbReference>
<evidence type="ECO:0000313" key="1">
    <source>
        <dbReference type="EMBL" id="OGK45793.1"/>
    </source>
</evidence>
<organism evidence="1 2">
    <name type="scientific">Candidatus Roizmanbacteria bacterium RIFCSPLOWO2_01_FULL_38_12</name>
    <dbReference type="NCBI Taxonomy" id="1802061"/>
    <lineage>
        <taxon>Bacteria</taxon>
        <taxon>Candidatus Roizmaniibacteriota</taxon>
    </lineage>
</organism>
<proteinExistence type="predicted"/>
<gene>
    <name evidence="1" type="ORF">A3A93_00440</name>
</gene>
<comment type="caution">
    <text evidence="1">The sequence shown here is derived from an EMBL/GenBank/DDBJ whole genome shotgun (WGS) entry which is preliminary data.</text>
</comment>
<reference evidence="1 2" key="1">
    <citation type="journal article" date="2016" name="Nat. Commun.">
        <title>Thousands of microbial genomes shed light on interconnected biogeochemical processes in an aquifer system.</title>
        <authorList>
            <person name="Anantharaman K."/>
            <person name="Brown C.T."/>
            <person name="Hug L.A."/>
            <person name="Sharon I."/>
            <person name="Castelle C.J."/>
            <person name="Probst A.J."/>
            <person name="Thomas B.C."/>
            <person name="Singh A."/>
            <person name="Wilkins M.J."/>
            <person name="Karaoz U."/>
            <person name="Brodie E.L."/>
            <person name="Williams K.H."/>
            <person name="Hubbard S.S."/>
            <person name="Banfield J.F."/>
        </authorList>
    </citation>
    <scope>NUCLEOTIDE SEQUENCE [LARGE SCALE GENOMIC DNA]</scope>
</reference>
<name>A0A1F7IR03_9BACT</name>
<sequence length="163" mass="18146">MNKKAALFVLMIIALTITGTMSWQLFSNQNQNSPVGQANTSKNTPASIKTPKINDFTASFEIFTNGTRRIFTAAMYHNQSSDVFIQNSDPSIIYVKKAGITWADFFDTLPFSINKTCLVTGTKETYCSNGNKKLRFIINGLEMPNALDLKIQQGDVLRVTYGN</sequence>
<protein>
    <recommendedName>
        <fullName evidence="3">DUF4430 domain-containing protein</fullName>
    </recommendedName>
</protein>
<accession>A0A1F7IR03</accession>